<reference evidence="2" key="1">
    <citation type="submission" date="2020-08" db="EMBL/GenBank/DDBJ databases">
        <title>Multicomponent nature underlies the extraordinary mechanical properties of spider dragline silk.</title>
        <authorList>
            <person name="Kono N."/>
            <person name="Nakamura H."/>
            <person name="Mori M."/>
            <person name="Yoshida Y."/>
            <person name="Ohtoshi R."/>
            <person name="Malay A.D."/>
            <person name="Moran D.A.P."/>
            <person name="Tomita M."/>
            <person name="Numata K."/>
            <person name="Arakawa K."/>
        </authorList>
    </citation>
    <scope>NUCLEOTIDE SEQUENCE</scope>
</reference>
<gene>
    <name evidence="2" type="ORF">NPIL_135671</name>
</gene>
<dbReference type="AlphaFoldDB" id="A0A8X6IDH7"/>
<feature type="transmembrane region" description="Helical" evidence="1">
    <location>
        <begin position="66"/>
        <end position="87"/>
    </location>
</feature>
<name>A0A8X6IDH7_NEPPI</name>
<dbReference type="EMBL" id="BMAW01043864">
    <property type="protein sequence ID" value="GFS41503.1"/>
    <property type="molecule type" value="Genomic_DNA"/>
</dbReference>
<feature type="transmembrane region" description="Helical" evidence="1">
    <location>
        <begin position="136"/>
        <end position="161"/>
    </location>
</feature>
<dbReference type="Proteomes" id="UP000887013">
    <property type="component" value="Unassembled WGS sequence"/>
</dbReference>
<dbReference type="GO" id="GO:0016020">
    <property type="term" value="C:membrane"/>
    <property type="evidence" value="ECO:0007669"/>
    <property type="project" value="InterPro"/>
</dbReference>
<protein>
    <recommendedName>
        <fullName evidence="4">Gustatory receptor</fullName>
    </recommendedName>
</protein>
<comment type="caution">
    <text evidence="2">The sequence shown here is derived from an EMBL/GenBank/DDBJ whole genome shotgun (WGS) entry which is preliminary data.</text>
</comment>
<evidence type="ECO:0000313" key="3">
    <source>
        <dbReference type="Proteomes" id="UP000887013"/>
    </source>
</evidence>
<feature type="transmembrane region" description="Helical" evidence="1">
    <location>
        <begin position="34"/>
        <end position="54"/>
    </location>
</feature>
<evidence type="ECO:0008006" key="4">
    <source>
        <dbReference type="Google" id="ProtNLM"/>
    </source>
</evidence>
<dbReference type="GO" id="GO:0008527">
    <property type="term" value="F:taste receptor activity"/>
    <property type="evidence" value="ECO:0007669"/>
    <property type="project" value="InterPro"/>
</dbReference>
<keyword evidence="1" id="KW-0472">Membrane</keyword>
<dbReference type="OrthoDB" id="6433651at2759"/>
<dbReference type="InterPro" id="IPR009318">
    <property type="entry name" value="Gustatory_rcpt"/>
</dbReference>
<evidence type="ECO:0000256" key="1">
    <source>
        <dbReference type="SAM" id="Phobius"/>
    </source>
</evidence>
<organism evidence="2 3">
    <name type="scientific">Nephila pilipes</name>
    <name type="common">Giant wood spider</name>
    <name type="synonym">Nephila maculata</name>
    <dbReference type="NCBI Taxonomy" id="299642"/>
    <lineage>
        <taxon>Eukaryota</taxon>
        <taxon>Metazoa</taxon>
        <taxon>Ecdysozoa</taxon>
        <taxon>Arthropoda</taxon>
        <taxon>Chelicerata</taxon>
        <taxon>Arachnida</taxon>
        <taxon>Araneae</taxon>
        <taxon>Araneomorphae</taxon>
        <taxon>Entelegynae</taxon>
        <taxon>Araneoidea</taxon>
        <taxon>Nephilidae</taxon>
        <taxon>Nephila</taxon>
    </lineage>
</organism>
<keyword evidence="1" id="KW-0812">Transmembrane</keyword>
<dbReference type="Pfam" id="PF06151">
    <property type="entry name" value="Trehalose_recp"/>
    <property type="match status" value="1"/>
</dbReference>
<keyword evidence="1" id="KW-1133">Transmembrane helix</keyword>
<evidence type="ECO:0000313" key="2">
    <source>
        <dbReference type="EMBL" id="GFS41503.1"/>
    </source>
</evidence>
<accession>A0A8X6IDH7</accession>
<proteinExistence type="predicted"/>
<keyword evidence="3" id="KW-1185">Reference proteome</keyword>
<sequence>MMNSRYSEMNCKRRAAFELYDKITGLTEFFDDTMSFAALCQSLLYSSSVFYFLIRSARDLDKNSAPKLVFSAMSGLIGFLALSSFAAGVNEADKMAKRINGELLKQEWEFHQNQCISKWIPLHFADSERAFKLSGWGFFFFTRSFIPVAFGSLLTYTLLLIQLDRSSSQMTLT</sequence>